<keyword evidence="2" id="KW-1185">Reference proteome</keyword>
<evidence type="ECO:0000313" key="2">
    <source>
        <dbReference type="Proteomes" id="UP000054166"/>
    </source>
</evidence>
<gene>
    <name evidence="1" type="ORF">PILCRDRAFT_604389</name>
</gene>
<dbReference type="Proteomes" id="UP000054166">
    <property type="component" value="Unassembled WGS sequence"/>
</dbReference>
<accession>A0A0C3FDE0</accession>
<dbReference type="HOGENOM" id="CLU_2688688_0_0_1"/>
<name>A0A0C3FDE0_PILCF</name>
<reference evidence="1 2" key="1">
    <citation type="submission" date="2014-04" db="EMBL/GenBank/DDBJ databases">
        <authorList>
            <consortium name="DOE Joint Genome Institute"/>
            <person name="Kuo A."/>
            <person name="Tarkka M."/>
            <person name="Buscot F."/>
            <person name="Kohler A."/>
            <person name="Nagy L.G."/>
            <person name="Floudas D."/>
            <person name="Copeland A."/>
            <person name="Barry K.W."/>
            <person name="Cichocki N."/>
            <person name="Veneault-Fourrey C."/>
            <person name="LaButti K."/>
            <person name="Lindquist E.A."/>
            <person name="Lipzen A."/>
            <person name="Lundell T."/>
            <person name="Morin E."/>
            <person name="Murat C."/>
            <person name="Sun H."/>
            <person name="Tunlid A."/>
            <person name="Henrissat B."/>
            <person name="Grigoriev I.V."/>
            <person name="Hibbett D.S."/>
            <person name="Martin F."/>
            <person name="Nordberg H.P."/>
            <person name="Cantor M.N."/>
            <person name="Hua S.X."/>
        </authorList>
    </citation>
    <scope>NUCLEOTIDE SEQUENCE [LARGE SCALE GENOMIC DNA]</scope>
    <source>
        <strain evidence="1 2">F 1598</strain>
    </source>
</reference>
<protein>
    <submittedName>
        <fullName evidence="1">Uncharacterized protein</fullName>
    </submittedName>
</protein>
<reference evidence="2" key="2">
    <citation type="submission" date="2015-01" db="EMBL/GenBank/DDBJ databases">
        <title>Evolutionary Origins and Diversification of the Mycorrhizal Mutualists.</title>
        <authorList>
            <consortium name="DOE Joint Genome Institute"/>
            <consortium name="Mycorrhizal Genomics Consortium"/>
            <person name="Kohler A."/>
            <person name="Kuo A."/>
            <person name="Nagy L.G."/>
            <person name="Floudas D."/>
            <person name="Copeland A."/>
            <person name="Barry K.W."/>
            <person name="Cichocki N."/>
            <person name="Veneault-Fourrey C."/>
            <person name="LaButti K."/>
            <person name="Lindquist E.A."/>
            <person name="Lipzen A."/>
            <person name="Lundell T."/>
            <person name="Morin E."/>
            <person name="Murat C."/>
            <person name="Riley R."/>
            <person name="Ohm R."/>
            <person name="Sun H."/>
            <person name="Tunlid A."/>
            <person name="Henrissat B."/>
            <person name="Grigoriev I.V."/>
            <person name="Hibbett D.S."/>
            <person name="Martin F."/>
        </authorList>
    </citation>
    <scope>NUCLEOTIDE SEQUENCE [LARGE SCALE GENOMIC DNA]</scope>
    <source>
        <strain evidence="2">F 1598</strain>
    </source>
</reference>
<dbReference type="AlphaFoldDB" id="A0A0C3FDE0"/>
<dbReference type="EMBL" id="KN833020">
    <property type="protein sequence ID" value="KIM77881.1"/>
    <property type="molecule type" value="Genomic_DNA"/>
</dbReference>
<sequence>MLIPGLYTVEQVFKADLLGFTVQVRLRLICRCLESIQLDRSLRQTPLIWRDSWASLTMPDPSRLESIQLGACSR</sequence>
<dbReference type="InParanoid" id="A0A0C3FDE0"/>
<evidence type="ECO:0000313" key="1">
    <source>
        <dbReference type="EMBL" id="KIM77881.1"/>
    </source>
</evidence>
<proteinExistence type="predicted"/>
<organism evidence="1 2">
    <name type="scientific">Piloderma croceum (strain F 1598)</name>
    <dbReference type="NCBI Taxonomy" id="765440"/>
    <lineage>
        <taxon>Eukaryota</taxon>
        <taxon>Fungi</taxon>
        <taxon>Dikarya</taxon>
        <taxon>Basidiomycota</taxon>
        <taxon>Agaricomycotina</taxon>
        <taxon>Agaricomycetes</taxon>
        <taxon>Agaricomycetidae</taxon>
        <taxon>Atheliales</taxon>
        <taxon>Atheliaceae</taxon>
        <taxon>Piloderma</taxon>
    </lineage>
</organism>